<keyword evidence="2 7" id="KW-0441">Lipid A biosynthesis</keyword>
<evidence type="ECO:0000259" key="9">
    <source>
        <dbReference type="Pfam" id="PF04613"/>
    </source>
</evidence>
<keyword evidence="4 7" id="KW-0677">Repeat</keyword>
<comment type="function">
    <text evidence="7">Catalyzes the N-acylation of UDP-3-O-acylglucosamine using 3-hydroxyacyl-ACP as the acyl donor. Is involved in the biosynthesis of lipid A, a phosphorylated glycolipid that anchors the lipopolysaccharide to the outer membrane of the cell.</text>
</comment>
<evidence type="ECO:0000256" key="7">
    <source>
        <dbReference type="HAMAP-Rule" id="MF_00523"/>
    </source>
</evidence>
<dbReference type="InterPro" id="IPR011004">
    <property type="entry name" value="Trimer_LpxA-like_sf"/>
</dbReference>
<keyword evidence="3 7" id="KW-0808">Transferase</keyword>
<dbReference type="Pfam" id="PF04613">
    <property type="entry name" value="LpxD"/>
    <property type="match status" value="1"/>
</dbReference>
<dbReference type="EMBL" id="CP136051">
    <property type="protein sequence ID" value="WOK07654.1"/>
    <property type="molecule type" value="Genomic_DNA"/>
</dbReference>
<evidence type="ECO:0000256" key="3">
    <source>
        <dbReference type="ARBA" id="ARBA00022679"/>
    </source>
</evidence>
<dbReference type="PANTHER" id="PTHR43378:SF2">
    <property type="entry name" value="UDP-3-O-ACYLGLUCOSAMINE N-ACYLTRANSFERASE 1, MITOCHONDRIAL-RELATED"/>
    <property type="match status" value="1"/>
</dbReference>
<dbReference type="InterPro" id="IPR007691">
    <property type="entry name" value="LpxD"/>
</dbReference>
<keyword evidence="6 7" id="KW-0012">Acyltransferase</keyword>
<dbReference type="InterPro" id="IPR020573">
    <property type="entry name" value="UDP_GlcNAc_AcTrfase_non-rep"/>
</dbReference>
<keyword evidence="8" id="KW-0175">Coiled coil</keyword>
<dbReference type="NCBIfam" id="TIGR01853">
    <property type="entry name" value="lipid_A_lpxD"/>
    <property type="match status" value="1"/>
</dbReference>
<organism evidence="10 11">
    <name type="scientific">Imperialibacter roseus</name>
    <dbReference type="NCBI Taxonomy" id="1324217"/>
    <lineage>
        <taxon>Bacteria</taxon>
        <taxon>Pseudomonadati</taxon>
        <taxon>Bacteroidota</taxon>
        <taxon>Cytophagia</taxon>
        <taxon>Cytophagales</taxon>
        <taxon>Flammeovirgaceae</taxon>
        <taxon>Imperialibacter</taxon>
    </lineage>
</organism>
<evidence type="ECO:0000313" key="11">
    <source>
        <dbReference type="Proteomes" id="UP001302349"/>
    </source>
</evidence>
<dbReference type="NCBIfam" id="NF002060">
    <property type="entry name" value="PRK00892.1"/>
    <property type="match status" value="1"/>
</dbReference>
<comment type="similarity">
    <text evidence="7">Belongs to the transferase hexapeptide repeat family. LpxD subfamily.</text>
</comment>
<evidence type="ECO:0000256" key="1">
    <source>
        <dbReference type="ARBA" id="ARBA00022516"/>
    </source>
</evidence>
<keyword evidence="1 7" id="KW-0444">Lipid biosynthesis</keyword>
<dbReference type="SUPFAM" id="SSF51161">
    <property type="entry name" value="Trimeric LpxA-like enzymes"/>
    <property type="match status" value="1"/>
</dbReference>
<evidence type="ECO:0000256" key="6">
    <source>
        <dbReference type="ARBA" id="ARBA00023315"/>
    </source>
</evidence>
<feature type="domain" description="UDP-3-O-[3-hydroxymyristoyl] glucosamine N-acyltransferase non-repeat region" evidence="9">
    <location>
        <begin position="22"/>
        <end position="89"/>
    </location>
</feature>
<sequence>MEFTLAQIAHILNGELKGNGQVKVNRVGKIEEGGEGAITFLSNPKYEPFIYKTTASAVIVSKGFKPKGEISAGLILVDDPYLSFTALLEEYHKLVSFQKSGVEQPCFFADTATEGKNTYRGAFSYVGKNVRLGDNVKIYPNTYIGDDVTIGNNTIIYAGVKIYSRTKIGNYCTIHSGAVIGSDGFGFAPQADGSYKTIPQVGNVVLEDHVSIGANTTIDCATFDSTIIREGVKLDNLVQIGHNVEIGKHTVIASQTGISGSSKVGEYSMIGGQVGLAGHIQLGARTKIAAQSGINKSIKEEGKILFGSPAFDHLQYMKSAMLFKRLPELNQKIRELEEKIINLTSLKTDDEH</sequence>
<accession>A0ABZ0IRN0</accession>
<feature type="active site" description="Proton acceptor" evidence="7">
    <location>
        <position position="242"/>
    </location>
</feature>
<dbReference type="InterPro" id="IPR001451">
    <property type="entry name" value="Hexapep"/>
</dbReference>
<comment type="catalytic activity">
    <reaction evidence="7">
        <text>a UDP-3-O-[(3R)-3-hydroxyacyl]-alpha-D-glucosamine + a (3R)-hydroxyacyl-[ACP] = a UDP-2-N,3-O-bis[(3R)-3-hydroxyacyl]-alpha-D-glucosamine + holo-[ACP] + H(+)</text>
        <dbReference type="Rhea" id="RHEA:53836"/>
        <dbReference type="Rhea" id="RHEA-COMP:9685"/>
        <dbReference type="Rhea" id="RHEA-COMP:9945"/>
        <dbReference type="ChEBI" id="CHEBI:15378"/>
        <dbReference type="ChEBI" id="CHEBI:64479"/>
        <dbReference type="ChEBI" id="CHEBI:78827"/>
        <dbReference type="ChEBI" id="CHEBI:137740"/>
        <dbReference type="ChEBI" id="CHEBI:137748"/>
        <dbReference type="EC" id="2.3.1.191"/>
    </reaction>
</comment>
<comment type="subunit">
    <text evidence="7">Homotrimer.</text>
</comment>
<evidence type="ECO:0000256" key="2">
    <source>
        <dbReference type="ARBA" id="ARBA00022556"/>
    </source>
</evidence>
<keyword evidence="5 7" id="KW-0443">Lipid metabolism</keyword>
<dbReference type="InterPro" id="IPR018357">
    <property type="entry name" value="Hexapep_transf_CS"/>
</dbReference>
<evidence type="ECO:0000256" key="4">
    <source>
        <dbReference type="ARBA" id="ARBA00022737"/>
    </source>
</evidence>
<dbReference type="EC" id="2.3.1.191" evidence="7"/>
<dbReference type="Gene3D" id="3.40.1390.10">
    <property type="entry name" value="MurE/MurF, N-terminal domain"/>
    <property type="match status" value="1"/>
</dbReference>
<dbReference type="Proteomes" id="UP001302349">
    <property type="component" value="Chromosome"/>
</dbReference>
<dbReference type="HAMAP" id="MF_00523">
    <property type="entry name" value="LpxD"/>
    <property type="match status" value="1"/>
</dbReference>
<evidence type="ECO:0000313" key="10">
    <source>
        <dbReference type="EMBL" id="WOK07654.1"/>
    </source>
</evidence>
<dbReference type="PANTHER" id="PTHR43378">
    <property type="entry name" value="UDP-3-O-ACYLGLUCOSAMINE N-ACYLTRANSFERASE"/>
    <property type="match status" value="1"/>
</dbReference>
<dbReference type="RefSeq" id="WP_317490323.1">
    <property type="nucleotide sequence ID" value="NZ_CP136051.1"/>
</dbReference>
<dbReference type="Pfam" id="PF00132">
    <property type="entry name" value="Hexapep"/>
    <property type="match status" value="2"/>
</dbReference>
<evidence type="ECO:0000256" key="5">
    <source>
        <dbReference type="ARBA" id="ARBA00023098"/>
    </source>
</evidence>
<reference evidence="10 11" key="1">
    <citation type="journal article" date="2023" name="Microbiol. Resour. Announc.">
        <title>Complete Genome Sequence of Imperialibacter roseus strain P4T.</title>
        <authorList>
            <person name="Tizabi D.R."/>
            <person name="Bachvaroff T."/>
            <person name="Hill R.T."/>
        </authorList>
    </citation>
    <scope>NUCLEOTIDE SEQUENCE [LARGE SCALE GENOMIC DNA]</scope>
    <source>
        <strain evidence="10 11">P4T</strain>
    </source>
</reference>
<keyword evidence="11" id="KW-1185">Reference proteome</keyword>
<feature type="coiled-coil region" evidence="8">
    <location>
        <begin position="319"/>
        <end position="346"/>
    </location>
</feature>
<gene>
    <name evidence="7 10" type="primary">lpxD</name>
    <name evidence="10" type="ORF">RT717_03330</name>
</gene>
<dbReference type="GO" id="GO:0103118">
    <property type="term" value="F:UDP-3-O-[(3R)-3-hydroxyacyl]-glucosamine N-acyltransferase activity"/>
    <property type="evidence" value="ECO:0007669"/>
    <property type="project" value="UniProtKB-EC"/>
</dbReference>
<evidence type="ECO:0000256" key="8">
    <source>
        <dbReference type="SAM" id="Coils"/>
    </source>
</evidence>
<comment type="pathway">
    <text evidence="7">Bacterial outer membrane biogenesis; LPS lipid A biosynthesis.</text>
</comment>
<proteinExistence type="inferred from homology"/>
<dbReference type="CDD" id="cd03352">
    <property type="entry name" value="LbH_LpxD"/>
    <property type="match status" value="1"/>
</dbReference>
<protein>
    <recommendedName>
        <fullName evidence="7">UDP-3-O-acylglucosamine N-acyltransferase</fullName>
        <ecNumber evidence="7">2.3.1.191</ecNumber>
    </recommendedName>
</protein>
<dbReference type="PROSITE" id="PS00101">
    <property type="entry name" value="HEXAPEP_TRANSFERASES"/>
    <property type="match status" value="1"/>
</dbReference>
<dbReference type="Gene3D" id="2.160.10.10">
    <property type="entry name" value="Hexapeptide repeat proteins"/>
    <property type="match status" value="1"/>
</dbReference>
<name>A0ABZ0IRN0_9BACT</name>